<dbReference type="InterPro" id="IPR029010">
    <property type="entry name" value="ThuA-like"/>
</dbReference>
<evidence type="ECO:0000259" key="1">
    <source>
        <dbReference type="Pfam" id="PF06283"/>
    </source>
</evidence>
<dbReference type="Proteomes" id="UP000569914">
    <property type="component" value="Unassembled WGS sequence"/>
</dbReference>
<dbReference type="Pfam" id="PF06283">
    <property type="entry name" value="ThuA"/>
    <property type="match status" value="1"/>
</dbReference>
<feature type="domain" description="ThuA-like" evidence="1">
    <location>
        <begin position="6"/>
        <end position="227"/>
    </location>
</feature>
<protein>
    <submittedName>
        <fullName evidence="2">Trehalose utilization protein</fullName>
    </submittedName>
</protein>
<comment type="caution">
    <text evidence="2">The sequence shown here is derived from an EMBL/GenBank/DDBJ whole genome shotgun (WGS) entry which is preliminary data.</text>
</comment>
<dbReference type="EMBL" id="JACCBU010000001">
    <property type="protein sequence ID" value="NYE75307.1"/>
    <property type="molecule type" value="Genomic_DNA"/>
</dbReference>
<gene>
    <name evidence="2" type="ORF">BKA15_006636</name>
</gene>
<evidence type="ECO:0000313" key="3">
    <source>
        <dbReference type="Proteomes" id="UP000569914"/>
    </source>
</evidence>
<proteinExistence type="predicted"/>
<name>A0A7Y9IEM0_9ACTN</name>
<dbReference type="InterPro" id="IPR029062">
    <property type="entry name" value="Class_I_gatase-like"/>
</dbReference>
<sequence>MTSPIRVTVWGENFHENSDRDREGMAERYPDGMHGAIAAGLTELLGDQVQVRTATQDQPEHGLTDEVLETTDVLTWWGHATHGQVDDKIVDKVYQRVLGGMGLLALHSAHFSKIFIKLMGTSCSLTWRNSADTELVWTTNPGHPIAEGVPHPIVIDEQEMYGEYFDIPHPDEQIFISTFSGGEVFRSGCTWRRGKGKVFYFSPGDQEYPVYHHPDIKRVLANGVRWAAPDRAGEIVTPSVVSQPPPIFTGRGLKEDK</sequence>
<dbReference type="PIRSF" id="PIRSF030013">
    <property type="entry name" value="ThuA"/>
    <property type="match status" value="1"/>
</dbReference>
<reference evidence="2 3" key="1">
    <citation type="submission" date="2020-07" db="EMBL/GenBank/DDBJ databases">
        <title>Sequencing the genomes of 1000 actinobacteria strains.</title>
        <authorList>
            <person name="Klenk H.-P."/>
        </authorList>
    </citation>
    <scope>NUCLEOTIDE SEQUENCE [LARGE SCALE GENOMIC DNA]</scope>
    <source>
        <strain evidence="2 3">DSM 22083</strain>
    </source>
</reference>
<accession>A0A7Y9IEM0</accession>
<keyword evidence="3" id="KW-1185">Reference proteome</keyword>
<evidence type="ECO:0000313" key="2">
    <source>
        <dbReference type="EMBL" id="NYE75307.1"/>
    </source>
</evidence>
<dbReference type="SUPFAM" id="SSF52317">
    <property type="entry name" value="Class I glutamine amidotransferase-like"/>
    <property type="match status" value="1"/>
</dbReference>
<organism evidence="2 3">
    <name type="scientific">Microlunatus parietis</name>
    <dbReference type="NCBI Taxonomy" id="682979"/>
    <lineage>
        <taxon>Bacteria</taxon>
        <taxon>Bacillati</taxon>
        <taxon>Actinomycetota</taxon>
        <taxon>Actinomycetes</taxon>
        <taxon>Propionibacteriales</taxon>
        <taxon>Propionibacteriaceae</taxon>
        <taxon>Microlunatus</taxon>
    </lineage>
</organism>
<dbReference type="Gene3D" id="3.40.50.880">
    <property type="match status" value="1"/>
</dbReference>
<dbReference type="AlphaFoldDB" id="A0A7Y9IEM0"/>
<dbReference type="InterPro" id="IPR009381">
    <property type="entry name" value="Trehalose_catabolism_ThuA_prok"/>
</dbReference>